<dbReference type="SMART" id="SM00418">
    <property type="entry name" value="HTH_ARSR"/>
    <property type="match status" value="1"/>
</dbReference>
<evidence type="ECO:0000313" key="2">
    <source>
        <dbReference type="EMBL" id="GAA4798654.1"/>
    </source>
</evidence>
<keyword evidence="3" id="KW-1185">Reference proteome</keyword>
<feature type="domain" description="HTH arsR-type" evidence="1">
    <location>
        <begin position="32"/>
        <end position="113"/>
    </location>
</feature>
<protein>
    <recommendedName>
        <fullName evidence="1">HTH arsR-type domain-containing protein</fullName>
    </recommendedName>
</protein>
<dbReference type="Proteomes" id="UP001500187">
    <property type="component" value="Unassembled WGS sequence"/>
</dbReference>
<dbReference type="CDD" id="cd00090">
    <property type="entry name" value="HTH_ARSR"/>
    <property type="match status" value="1"/>
</dbReference>
<dbReference type="SUPFAM" id="SSF46785">
    <property type="entry name" value="Winged helix' DNA-binding domain"/>
    <property type="match status" value="1"/>
</dbReference>
<evidence type="ECO:0000259" key="1">
    <source>
        <dbReference type="SMART" id="SM00418"/>
    </source>
</evidence>
<dbReference type="EMBL" id="BAABKP010000004">
    <property type="protein sequence ID" value="GAA4798654.1"/>
    <property type="molecule type" value="Genomic_DNA"/>
</dbReference>
<sequence length="139" mass="15571">MLYKPVISRFDILNFMPHMHTIHDQSVTVRSAILVFGNTLRVGIIRQLYLGKTSRREIAKALAVTEDSLSRQIPLLVDHGLVTSEIIRGEVGRPVKYTLNKEATRALFSALEDYFRGASSPLSTFEAEGLKGNDVKQDL</sequence>
<gene>
    <name evidence="2" type="ORF">GCM10023352_18040</name>
</gene>
<name>A0ABP9BQ39_9MICC</name>
<reference evidence="3" key="1">
    <citation type="journal article" date="2019" name="Int. J. Syst. Evol. Microbiol.">
        <title>The Global Catalogue of Microorganisms (GCM) 10K type strain sequencing project: providing services to taxonomists for standard genome sequencing and annotation.</title>
        <authorList>
            <consortium name="The Broad Institute Genomics Platform"/>
            <consortium name="The Broad Institute Genome Sequencing Center for Infectious Disease"/>
            <person name="Wu L."/>
            <person name="Ma J."/>
        </authorList>
    </citation>
    <scope>NUCLEOTIDE SEQUENCE [LARGE SCALE GENOMIC DNA]</scope>
    <source>
        <strain evidence="3">JCM 18541</strain>
    </source>
</reference>
<accession>A0ABP9BQ39</accession>
<comment type="caution">
    <text evidence="2">The sequence shown here is derived from an EMBL/GenBank/DDBJ whole genome shotgun (WGS) entry which is preliminary data.</text>
</comment>
<evidence type="ECO:0000313" key="3">
    <source>
        <dbReference type="Proteomes" id="UP001500187"/>
    </source>
</evidence>
<dbReference type="InterPro" id="IPR001845">
    <property type="entry name" value="HTH_ArsR_DNA-bd_dom"/>
</dbReference>
<dbReference type="InterPro" id="IPR011991">
    <property type="entry name" value="ArsR-like_HTH"/>
</dbReference>
<dbReference type="Gene3D" id="1.10.10.10">
    <property type="entry name" value="Winged helix-like DNA-binding domain superfamily/Winged helix DNA-binding domain"/>
    <property type="match status" value="1"/>
</dbReference>
<dbReference type="InterPro" id="IPR036388">
    <property type="entry name" value="WH-like_DNA-bd_sf"/>
</dbReference>
<proteinExistence type="predicted"/>
<organism evidence="2 3">
    <name type="scientific">Rothia endophytica</name>
    <dbReference type="NCBI Taxonomy" id="1324766"/>
    <lineage>
        <taxon>Bacteria</taxon>
        <taxon>Bacillati</taxon>
        <taxon>Actinomycetota</taxon>
        <taxon>Actinomycetes</taxon>
        <taxon>Micrococcales</taxon>
        <taxon>Micrococcaceae</taxon>
        <taxon>Rothia</taxon>
    </lineage>
</organism>
<dbReference type="InterPro" id="IPR036390">
    <property type="entry name" value="WH_DNA-bd_sf"/>
</dbReference>